<dbReference type="Gene3D" id="3.40.50.2000">
    <property type="entry name" value="Glycogen Phosphorylase B"/>
    <property type="match status" value="3"/>
</dbReference>
<accession>A0A6A6N2F6</accession>
<organism evidence="3 4">
    <name type="scientific">Hevea brasiliensis</name>
    <name type="common">Para rubber tree</name>
    <name type="synonym">Siphonia brasiliensis</name>
    <dbReference type="NCBI Taxonomy" id="3981"/>
    <lineage>
        <taxon>Eukaryota</taxon>
        <taxon>Viridiplantae</taxon>
        <taxon>Streptophyta</taxon>
        <taxon>Embryophyta</taxon>
        <taxon>Tracheophyta</taxon>
        <taxon>Spermatophyta</taxon>
        <taxon>Magnoliopsida</taxon>
        <taxon>eudicotyledons</taxon>
        <taxon>Gunneridae</taxon>
        <taxon>Pentapetalae</taxon>
        <taxon>rosids</taxon>
        <taxon>fabids</taxon>
        <taxon>Malpighiales</taxon>
        <taxon>Euphorbiaceae</taxon>
        <taxon>Crotonoideae</taxon>
        <taxon>Micrandreae</taxon>
        <taxon>Hevea</taxon>
    </lineage>
</organism>
<dbReference type="PANTHER" id="PTHR11926">
    <property type="entry name" value="GLUCOSYL/GLUCURONOSYL TRANSFERASES"/>
    <property type="match status" value="1"/>
</dbReference>
<dbReference type="EMBL" id="JAAGAX010000003">
    <property type="protein sequence ID" value="KAF2320362.1"/>
    <property type="molecule type" value="Genomic_DNA"/>
</dbReference>
<evidence type="ECO:0000256" key="1">
    <source>
        <dbReference type="ARBA" id="ARBA00009995"/>
    </source>
</evidence>
<reference evidence="3 4" key="1">
    <citation type="journal article" date="2020" name="Mol. Plant">
        <title>The Chromosome-Based Rubber Tree Genome Provides New Insights into Spurge Genome Evolution and Rubber Biosynthesis.</title>
        <authorList>
            <person name="Liu J."/>
            <person name="Shi C."/>
            <person name="Shi C.C."/>
            <person name="Li W."/>
            <person name="Zhang Q.J."/>
            <person name="Zhang Y."/>
            <person name="Li K."/>
            <person name="Lu H.F."/>
            <person name="Shi C."/>
            <person name="Zhu S.T."/>
            <person name="Xiao Z.Y."/>
            <person name="Nan H."/>
            <person name="Yue Y."/>
            <person name="Zhu X.G."/>
            <person name="Wu Y."/>
            <person name="Hong X.N."/>
            <person name="Fan G.Y."/>
            <person name="Tong Y."/>
            <person name="Zhang D."/>
            <person name="Mao C.L."/>
            <person name="Liu Y.L."/>
            <person name="Hao S.J."/>
            <person name="Liu W.Q."/>
            <person name="Lv M.Q."/>
            <person name="Zhang H.B."/>
            <person name="Liu Y."/>
            <person name="Hu-Tang G.R."/>
            <person name="Wang J.P."/>
            <person name="Wang J.H."/>
            <person name="Sun Y.H."/>
            <person name="Ni S.B."/>
            <person name="Chen W.B."/>
            <person name="Zhang X.C."/>
            <person name="Jiao Y.N."/>
            <person name="Eichler E.E."/>
            <person name="Li G.H."/>
            <person name="Liu X."/>
            <person name="Gao L.Z."/>
        </authorList>
    </citation>
    <scope>NUCLEOTIDE SEQUENCE [LARGE SCALE GENOMIC DNA]</scope>
    <source>
        <strain evidence="4">cv. GT1</strain>
        <tissue evidence="3">Leaf</tissue>
    </source>
</reference>
<evidence type="ECO:0000313" key="4">
    <source>
        <dbReference type="Proteomes" id="UP000467840"/>
    </source>
</evidence>
<dbReference type="Pfam" id="PF00201">
    <property type="entry name" value="UDPGT"/>
    <property type="match status" value="1"/>
</dbReference>
<comment type="similarity">
    <text evidence="1">Belongs to the UDP-glycosyltransferase family.</text>
</comment>
<dbReference type="GO" id="GO:0080044">
    <property type="term" value="F:quercetin 7-O-glucosyltransferase activity"/>
    <property type="evidence" value="ECO:0007669"/>
    <property type="project" value="TreeGrafter"/>
</dbReference>
<comment type="caution">
    <text evidence="3">The sequence shown here is derived from an EMBL/GenBank/DDBJ whole genome shotgun (WGS) entry which is preliminary data.</text>
</comment>
<dbReference type="InterPro" id="IPR002213">
    <property type="entry name" value="UDP_glucos_trans"/>
</dbReference>
<dbReference type="AlphaFoldDB" id="A0A6A6N2F6"/>
<evidence type="ECO:0000313" key="3">
    <source>
        <dbReference type="EMBL" id="KAF2320362.1"/>
    </source>
</evidence>
<gene>
    <name evidence="3" type="ORF">GH714_027284</name>
</gene>
<dbReference type="PANTHER" id="PTHR11926:SF1188">
    <property type="entry name" value="FAMILY PROTEIN, PUTATIVE-RELATED"/>
    <property type="match status" value="1"/>
</dbReference>
<keyword evidence="4" id="KW-1185">Reference proteome</keyword>
<keyword evidence="2" id="KW-0808">Transferase</keyword>
<proteinExistence type="inferred from homology"/>
<dbReference type="Proteomes" id="UP000467840">
    <property type="component" value="Chromosome 10"/>
</dbReference>
<name>A0A6A6N2F6_HEVBR</name>
<sequence length="510" mass="57035">MGFNLVADHKPHAVCVPYPAQGHINPMFKLAKLLHFKGFHITFVNTEYNQKRLLKSRGPNSVAGLPDFRFEAIPDGLPVTDNDNTTQDIPSLCESTSKNCLVPFRNLLYRLNNTSSSSNVSPVSCIVSDGSMSFTLEAAEELGIPQVLFWTPSACGVLAYAHYPFLVERGFIPLKGFPYIEVKGDSQIVIKTVKDRLVPLKTSFIGQVILRYQLSNKWVPRNTIDWIPGMKNIRLKDLPSFIRTTDPNEIMLNFVPNEISKVPRASALILNTFDALEQDVLDVLSSMFPLVYSIGPLHELLSHQISDYHEELANFGSNLWKVDSECIKWLDSQEPGSVVYVNFGSIAVMTPFQLAEFAWGLANSNKPFLWIARPDLVTGDSVVLSSEFVAETKERYSSDDAFQLTEFAWGLANSKKPFLWITRTDLVTGDSVVLSSEFVAETKRGILLAGWCPQEEVLTSINWRFLSHMGWNSTIESVSAGVPMLVGHLSLSNRQIVGLLAMHGVLVWRY</sequence>
<dbReference type="CDD" id="cd03784">
    <property type="entry name" value="GT1_Gtf-like"/>
    <property type="match status" value="1"/>
</dbReference>
<protein>
    <submittedName>
        <fullName evidence="3">Uncharacterized protein</fullName>
    </submittedName>
</protein>
<dbReference type="GO" id="GO:0080043">
    <property type="term" value="F:quercetin 3-O-glucosyltransferase activity"/>
    <property type="evidence" value="ECO:0007669"/>
    <property type="project" value="TreeGrafter"/>
</dbReference>
<evidence type="ECO:0000256" key="2">
    <source>
        <dbReference type="ARBA" id="ARBA00022679"/>
    </source>
</evidence>
<dbReference type="SUPFAM" id="SSF53756">
    <property type="entry name" value="UDP-Glycosyltransferase/glycogen phosphorylase"/>
    <property type="match status" value="2"/>
</dbReference>